<proteinExistence type="predicted"/>
<dbReference type="EMBL" id="CP087831">
    <property type="protein sequence ID" value="UZA04829.1"/>
    <property type="molecule type" value="Genomic_DNA"/>
</dbReference>
<accession>A0ABY6MF34</accession>
<keyword evidence="1" id="KW-0732">Signal</keyword>
<evidence type="ECO:0000256" key="1">
    <source>
        <dbReference type="SAM" id="SignalP"/>
    </source>
</evidence>
<geneLocation type="plasmid" evidence="2 3">
    <name>unnamed1</name>
</geneLocation>
<evidence type="ECO:0000313" key="2">
    <source>
        <dbReference type="EMBL" id="UZA04829.1"/>
    </source>
</evidence>
<name>A0ABY6MF34_MORBO</name>
<feature type="signal peptide" evidence="1">
    <location>
        <begin position="1"/>
        <end position="22"/>
    </location>
</feature>
<gene>
    <name evidence="2" type="ORF">LP092_15230</name>
</gene>
<keyword evidence="3" id="KW-1185">Reference proteome</keyword>
<dbReference type="Proteomes" id="UP001163632">
    <property type="component" value="Plasmid unnamed1"/>
</dbReference>
<evidence type="ECO:0008006" key="4">
    <source>
        <dbReference type="Google" id="ProtNLM"/>
    </source>
</evidence>
<evidence type="ECO:0000313" key="3">
    <source>
        <dbReference type="Proteomes" id="UP001163632"/>
    </source>
</evidence>
<feature type="chain" id="PRO_5047312575" description="Lipoprotein" evidence="1">
    <location>
        <begin position="23"/>
        <end position="176"/>
    </location>
</feature>
<organism evidence="2 3">
    <name type="scientific">Moraxella bovis</name>
    <dbReference type="NCBI Taxonomy" id="476"/>
    <lineage>
        <taxon>Bacteria</taxon>
        <taxon>Pseudomonadati</taxon>
        <taxon>Pseudomonadota</taxon>
        <taxon>Gammaproteobacteria</taxon>
        <taxon>Moraxellales</taxon>
        <taxon>Moraxellaceae</taxon>
        <taxon>Moraxella</taxon>
    </lineage>
</organism>
<protein>
    <recommendedName>
        <fullName evidence="4">Lipoprotein</fullName>
    </recommendedName>
</protein>
<keyword evidence="2" id="KW-0614">Plasmid</keyword>
<reference evidence="2" key="1">
    <citation type="journal article" date="2022" name="BMC Microbiol.">
        <title>Whole genome sequencing of Moraxella bovis strains from North America reveals two genotypes with different genetic determinants.</title>
        <authorList>
            <person name="Wynn E.L."/>
            <person name="Hille M.M."/>
            <person name="Loy J.D."/>
            <person name="Schuller G."/>
            <person name="Kuhn K.L."/>
            <person name="Dickey A.M."/>
            <person name="Bono J.L."/>
            <person name="Clawson M.L."/>
        </authorList>
    </citation>
    <scope>NUCLEOTIDE SEQUENCE</scope>
    <source>
        <strain evidence="2">SAM102599</strain>
    </source>
</reference>
<sequence length="176" mass="19678">MKKLLIGLLSLVALSGCISVNALSPKTQLEIKFLSGQGVEPYYIIKNNTQLQRACNKRDIYISWTGSCGFGGNPPETLTFQATPWINRQEFNQLLHQRKDTDLLQHNYAQSLPQSAWRTYTINPKQLLEKGKTMPAKGMPASHWHKTRVVVTLYIDGNGNVSQEIEHKPVSVGSGV</sequence>
<dbReference type="PROSITE" id="PS51257">
    <property type="entry name" value="PROKAR_LIPOPROTEIN"/>
    <property type="match status" value="1"/>
</dbReference>
<dbReference type="RefSeq" id="WP_264697426.1">
    <property type="nucleotide sequence ID" value="NZ_CP087831.1"/>
</dbReference>